<accession>A0A644ZFT7</accession>
<dbReference type="EMBL" id="VSSQ01008547">
    <property type="protein sequence ID" value="MPM39168.1"/>
    <property type="molecule type" value="Genomic_DNA"/>
</dbReference>
<organism evidence="1">
    <name type="scientific">bioreactor metagenome</name>
    <dbReference type="NCBI Taxonomy" id="1076179"/>
    <lineage>
        <taxon>unclassified sequences</taxon>
        <taxon>metagenomes</taxon>
        <taxon>ecological metagenomes</taxon>
    </lineage>
</organism>
<protein>
    <recommendedName>
        <fullName evidence="2">Flagellar biosynthetic protein FliU</fullName>
    </recommendedName>
</protein>
<reference evidence="1" key="1">
    <citation type="submission" date="2019-08" db="EMBL/GenBank/DDBJ databases">
        <authorList>
            <person name="Kucharzyk K."/>
            <person name="Murdoch R.W."/>
            <person name="Higgins S."/>
            <person name="Loffler F."/>
        </authorList>
    </citation>
    <scope>NUCLEOTIDE SEQUENCE</scope>
</reference>
<evidence type="ECO:0008006" key="2">
    <source>
        <dbReference type="Google" id="ProtNLM"/>
    </source>
</evidence>
<gene>
    <name evidence="1" type="ORF">SDC9_85801</name>
</gene>
<dbReference type="AlphaFoldDB" id="A0A644ZFT7"/>
<name>A0A644ZFT7_9ZZZZ</name>
<evidence type="ECO:0000313" key="1">
    <source>
        <dbReference type="EMBL" id="MPM39168.1"/>
    </source>
</evidence>
<dbReference type="NCBIfam" id="NF038110">
    <property type="entry name" value="Lys_methyl_FliB"/>
    <property type="match status" value="1"/>
</dbReference>
<comment type="caution">
    <text evidence="1">The sequence shown here is derived from an EMBL/GenBank/DDBJ whole genome shotgun (WGS) entry which is preliminary data.</text>
</comment>
<proteinExistence type="predicted"/>
<sequence>MELRAPDYLEQFQCLAGACPHSCCQGWEVVVDEASATFYRTLPGPLGERLRAALQTEDGEDFFALTDTGRCPFWDEDGLCAIHRALGPERTGEVCRSHPRFIEDYGPLRETSLVASCPEACRLLLSSSAPLTFPETETDEAGEEADPWLGPLLVAREKMLEILQDRSRKIDSRFAELLALAVEAQTLLDEDEAPLLPALCREWTTPVPSCKTDGEGIFPRAWEVLSSLEILGDDWRALLGRGREAVPGAVPEVLLERIVAYFLFRYTLKAVNDGDFLGRVQFALLSVLVVERAASLLPLGEALRLYCREIEHNRDNMDALLSAFRTEPALSLSAFFRTLGLMKVRT</sequence>